<dbReference type="InterPro" id="IPR050261">
    <property type="entry name" value="FrsA_esterase"/>
</dbReference>
<feature type="domain" description="Acetyl xylan esterase" evidence="2">
    <location>
        <begin position="114"/>
        <end position="272"/>
    </location>
</feature>
<dbReference type="EMBL" id="FQUX01000003">
    <property type="protein sequence ID" value="SHF24458.1"/>
    <property type="molecule type" value="Genomic_DNA"/>
</dbReference>
<dbReference type="InterPro" id="IPR029058">
    <property type="entry name" value="AB_hydrolase_fold"/>
</dbReference>
<organism evidence="3 4">
    <name type="scientific">Arenibacter palladensis</name>
    <dbReference type="NCBI Taxonomy" id="237373"/>
    <lineage>
        <taxon>Bacteria</taxon>
        <taxon>Pseudomonadati</taxon>
        <taxon>Bacteroidota</taxon>
        <taxon>Flavobacteriia</taxon>
        <taxon>Flavobacteriales</taxon>
        <taxon>Flavobacteriaceae</taxon>
        <taxon>Arenibacter</taxon>
    </lineage>
</organism>
<dbReference type="PANTHER" id="PTHR22946:SF8">
    <property type="entry name" value="ACETYL XYLAN ESTERASE DOMAIN-CONTAINING PROTEIN"/>
    <property type="match status" value="1"/>
</dbReference>
<dbReference type="RefSeq" id="WP_072861698.1">
    <property type="nucleotide sequence ID" value="NZ_FQUX01000003.1"/>
</dbReference>
<gene>
    <name evidence="3" type="ORF">SAMN03080594_10361</name>
</gene>
<accession>A0A1M5A2F1</accession>
<evidence type="ECO:0000313" key="3">
    <source>
        <dbReference type="EMBL" id="SHF24458.1"/>
    </source>
</evidence>
<feature type="chain" id="PRO_5013064549" evidence="1">
    <location>
        <begin position="28"/>
        <end position="727"/>
    </location>
</feature>
<dbReference type="AlphaFoldDB" id="A0A1M5A2F1"/>
<feature type="signal peptide" evidence="1">
    <location>
        <begin position="1"/>
        <end position="27"/>
    </location>
</feature>
<dbReference type="OrthoDB" id="9805123at2"/>
<keyword evidence="4" id="KW-1185">Reference proteome</keyword>
<reference evidence="4" key="1">
    <citation type="submission" date="2016-11" db="EMBL/GenBank/DDBJ databases">
        <authorList>
            <person name="Varghese N."/>
            <person name="Submissions S."/>
        </authorList>
    </citation>
    <scope>NUCLEOTIDE SEQUENCE [LARGE SCALE GENOMIC DNA]</scope>
    <source>
        <strain evidence="4">DSM 17539</strain>
    </source>
</reference>
<evidence type="ECO:0000313" key="4">
    <source>
        <dbReference type="Proteomes" id="UP000184406"/>
    </source>
</evidence>
<dbReference type="PANTHER" id="PTHR22946">
    <property type="entry name" value="DIENELACTONE HYDROLASE DOMAIN-CONTAINING PROTEIN-RELATED"/>
    <property type="match status" value="1"/>
</dbReference>
<keyword evidence="1" id="KW-0732">Signal</keyword>
<dbReference type="SUPFAM" id="SSF53474">
    <property type="entry name" value="alpha/beta-Hydrolases"/>
    <property type="match status" value="2"/>
</dbReference>
<proteinExistence type="predicted"/>
<name>A0A1M5A2F1_9FLAO</name>
<evidence type="ECO:0000259" key="2">
    <source>
        <dbReference type="Pfam" id="PF05448"/>
    </source>
</evidence>
<dbReference type="Gene3D" id="3.40.50.1820">
    <property type="entry name" value="alpha/beta hydrolase"/>
    <property type="match status" value="2"/>
</dbReference>
<sequence>MFKIYKPQVLTLGIMLMFLFNSSNGWSQTNYSILDFWKYYSDAENQLYKEQAEISFQSLIKRKESISKLQTKNDWEGHQQVIKERLHASIGDFPVKTPLNPVITKRIKKDGYSIEKLYFESMPGVKVTAAFFIPQGKRRNLPTIIYCSGHSDLAFRSDIYQHVILNLVKKGFAVFAFDPYGQGERSQYFDQNQGKSRFSPTREHSYPGAQLFVNGESTGKYMIWDGIRAVDYLLSRKEVDPKRIGITGRSGGGTQSSHIAAFDERIKASAPECYITSMEYQLKSGGPQDAEQNFPRGIQLGLDHADLLEVRAPKPTLMITTTRDIFSIQGARDTYREAKLTYKAFDMSENLMMVEDNAGHQSTLKNREAMYAFFQKHLDNPGDPKDEEVVIFPVEELYVTETGQLSTSVGRKFLFDVNSDLTKKNMEVLKGSRQNMDQHLIDLKQKVQTITGYSQSTRKGELLFSGQTEFETYYLNKYLIELPGNNLIPFVAFVPKQSTKRSVLYLDDLANKKSDAAYAIPIEMAKKGITVIVPDLPGYGELGPGYLKGDAYFENTSYNQWFAGILNGKSTISLHVEAIETLLEVCKADLKLDDKEFMGISKGGFNSSLLHAAALGIDFKSMLFLDPMPSFQYVVSNKDYNPAHIPFTVAGALPHYDLPDLTAAFAPRKLMLVVEADGGAMDSVYSQAYDFVKEHYKSLNKANNFAIEKIESEEGTMDTLDKFLSNL</sequence>
<dbReference type="InterPro" id="IPR008391">
    <property type="entry name" value="AXE1_dom"/>
</dbReference>
<dbReference type="Pfam" id="PF05448">
    <property type="entry name" value="AXE1"/>
    <property type="match status" value="1"/>
</dbReference>
<evidence type="ECO:0000256" key="1">
    <source>
        <dbReference type="SAM" id="SignalP"/>
    </source>
</evidence>
<dbReference type="Proteomes" id="UP000184406">
    <property type="component" value="Unassembled WGS sequence"/>
</dbReference>
<protein>
    <submittedName>
        <fullName evidence="3">Acetyl xylan esterase (AXE1)</fullName>
    </submittedName>
</protein>